<keyword evidence="2" id="KW-1185">Reference proteome</keyword>
<accession>A0A843S911</accession>
<dbReference type="AlphaFoldDB" id="A0A843S911"/>
<comment type="caution">
    <text evidence="1">The sequence shown here is derived from an EMBL/GenBank/DDBJ whole genome shotgun (WGS) entry which is preliminary data.</text>
</comment>
<name>A0A843S911_9BURK</name>
<proteinExistence type="predicted"/>
<protein>
    <submittedName>
        <fullName evidence="1">Uncharacterized protein</fullName>
    </submittedName>
</protein>
<sequence>MISTSLYTQGWPYMSAEHEDLLTPISIAEQNPNESNEEASLTSTFRELLGSDSATMDCQLAAKCVTMLIQRLDPALDLSRLLRWVVAEDIYEGAEQLAAELGREIRLTKTENSTSGGRIVETAEGSILLLPASTFRYLIDGPEGMAQFTINLLHHELCHVHDEAVRKSMPGWHDQMTGRPLTNRMFGPMIWLWDEYSANRRSTKTIQPDVERYQFELVVKEYPTVRENVAKAIESWRDHGDMGQLFSELTSSFGHLFKLLGYSLGSAAGRGISLEQFDPVSYQFLRETWLASLLEEESIEQLNTLYETFGSWSGIEVFDEFAETCRLVFWDVGIQIHADHDRLRAKIP</sequence>
<reference evidence="1 2" key="1">
    <citation type="submission" date="2019-10" db="EMBL/GenBank/DDBJ databases">
        <title>Two novel species isolated from a subtropical stream in China.</title>
        <authorList>
            <person name="Lu H."/>
        </authorList>
    </citation>
    <scope>NUCLEOTIDE SEQUENCE [LARGE SCALE GENOMIC DNA]</scope>
    <source>
        <strain evidence="1 2">FT103W</strain>
    </source>
</reference>
<evidence type="ECO:0000313" key="1">
    <source>
        <dbReference type="EMBL" id="MQA20925.1"/>
    </source>
</evidence>
<dbReference type="Proteomes" id="UP000444318">
    <property type="component" value="Unassembled WGS sequence"/>
</dbReference>
<organism evidence="1 2">
    <name type="scientific">Rugamonas rivuli</name>
    <dbReference type="NCBI Taxonomy" id="2743358"/>
    <lineage>
        <taxon>Bacteria</taxon>
        <taxon>Pseudomonadati</taxon>
        <taxon>Pseudomonadota</taxon>
        <taxon>Betaproteobacteria</taxon>
        <taxon>Burkholderiales</taxon>
        <taxon>Oxalobacteraceae</taxon>
        <taxon>Telluria group</taxon>
        <taxon>Rugamonas</taxon>
    </lineage>
</organism>
<evidence type="ECO:0000313" key="2">
    <source>
        <dbReference type="Proteomes" id="UP000444318"/>
    </source>
</evidence>
<dbReference type="EMBL" id="WHUF01000004">
    <property type="protein sequence ID" value="MQA20925.1"/>
    <property type="molecule type" value="Genomic_DNA"/>
</dbReference>
<gene>
    <name evidence="1" type="ORF">GEV01_15495</name>
</gene>